<dbReference type="PANTHER" id="PTHR38448">
    <property type="entry name" value="REGULATORY PROTEIN YLBF-RELATED"/>
    <property type="match status" value="1"/>
</dbReference>
<dbReference type="InterPro" id="IPR052767">
    <property type="entry name" value="Bact_com_dev_regulator"/>
</dbReference>
<keyword evidence="3" id="KW-1185">Reference proteome</keyword>
<dbReference type="PANTHER" id="PTHR38448:SF2">
    <property type="entry name" value="REGULATORY PROTEIN YLBF"/>
    <property type="match status" value="1"/>
</dbReference>
<reference evidence="3" key="1">
    <citation type="journal article" date="2019" name="Int. J. Syst. Evol. Microbiol.">
        <title>The Global Catalogue of Microorganisms (GCM) 10K type strain sequencing project: providing services to taxonomists for standard genome sequencing and annotation.</title>
        <authorList>
            <consortium name="The Broad Institute Genomics Platform"/>
            <consortium name="The Broad Institute Genome Sequencing Center for Infectious Disease"/>
            <person name="Wu L."/>
            <person name="Ma J."/>
        </authorList>
    </citation>
    <scope>NUCLEOTIDE SEQUENCE [LARGE SCALE GENOMIC DNA]</scope>
    <source>
        <strain evidence="3">CCUG 67170</strain>
    </source>
</reference>
<evidence type="ECO:0000256" key="1">
    <source>
        <dbReference type="SAM" id="MobiDB-lite"/>
    </source>
</evidence>
<sequence length="155" mass="17726">MLKIDASLFELDEAIDQIVLALKAEPEVQAYLGAKAELEADDVLVQEILDFGQAKEAYQAIEEFASFRPEVRQQRRELLSRKRELDLNDKVVCFRQAEVDLQRRLAELTEQLVSSVSETIFVDTGLPLTARRPNHHKGGTSIREANEIKNEERYV</sequence>
<gene>
    <name evidence="2" type="ORF">ACFORF_00545</name>
</gene>
<name>A0ABV8CT08_9STRE</name>
<dbReference type="EMBL" id="JBHRZV010000002">
    <property type="protein sequence ID" value="MFC3927122.1"/>
    <property type="molecule type" value="Genomic_DNA"/>
</dbReference>
<dbReference type="RefSeq" id="WP_380424281.1">
    <property type="nucleotide sequence ID" value="NZ_JBHRZV010000002.1"/>
</dbReference>
<evidence type="ECO:0000313" key="3">
    <source>
        <dbReference type="Proteomes" id="UP001595807"/>
    </source>
</evidence>
<dbReference type="Gene3D" id="1.20.1500.10">
    <property type="entry name" value="YheA/YmcA-like"/>
    <property type="match status" value="1"/>
</dbReference>
<dbReference type="Proteomes" id="UP001595807">
    <property type="component" value="Unassembled WGS sequence"/>
</dbReference>
<dbReference type="InterPro" id="IPR023378">
    <property type="entry name" value="YheA/YmcA-like_dom_sf"/>
</dbReference>
<comment type="caution">
    <text evidence="2">The sequence shown here is derived from an EMBL/GenBank/DDBJ whole genome shotgun (WGS) entry which is preliminary data.</text>
</comment>
<proteinExistence type="predicted"/>
<dbReference type="Pfam" id="PF06133">
    <property type="entry name" value="Com_YlbF"/>
    <property type="match status" value="1"/>
</dbReference>
<evidence type="ECO:0000313" key="2">
    <source>
        <dbReference type="EMBL" id="MFC3927122.1"/>
    </source>
</evidence>
<feature type="compositionally biased region" description="Basic and acidic residues" evidence="1">
    <location>
        <begin position="144"/>
        <end position="155"/>
    </location>
</feature>
<feature type="region of interest" description="Disordered" evidence="1">
    <location>
        <begin position="131"/>
        <end position="155"/>
    </location>
</feature>
<accession>A0ABV8CT08</accession>
<dbReference type="InterPro" id="IPR010368">
    <property type="entry name" value="Com_YlbF"/>
</dbReference>
<organism evidence="2 3">
    <name type="scientific">Streptococcus caprae</name>
    <dbReference type="NCBI Taxonomy" id="1640501"/>
    <lineage>
        <taxon>Bacteria</taxon>
        <taxon>Bacillati</taxon>
        <taxon>Bacillota</taxon>
        <taxon>Bacilli</taxon>
        <taxon>Lactobacillales</taxon>
        <taxon>Streptococcaceae</taxon>
        <taxon>Streptococcus</taxon>
    </lineage>
</organism>
<dbReference type="SUPFAM" id="SSF158622">
    <property type="entry name" value="YheA/YmcA-like"/>
    <property type="match status" value="1"/>
</dbReference>
<protein>
    <submittedName>
        <fullName evidence="2">YlbF family regulator</fullName>
    </submittedName>
</protein>